<dbReference type="OrthoDB" id="434648at2759"/>
<evidence type="ECO:0000256" key="11">
    <source>
        <dbReference type="ARBA" id="ARBA00066630"/>
    </source>
</evidence>
<keyword evidence="4 14" id="KW-0547">Nucleotide-binding</keyword>
<evidence type="ECO:0000313" key="16">
    <source>
        <dbReference type="Proteomes" id="UP000515159"/>
    </source>
</evidence>
<evidence type="ECO:0000256" key="9">
    <source>
        <dbReference type="ARBA" id="ARBA00051430"/>
    </source>
</evidence>
<evidence type="ECO:0000256" key="12">
    <source>
        <dbReference type="ARBA" id="ARBA00073575"/>
    </source>
</evidence>
<dbReference type="Gene3D" id="3.40.50.20">
    <property type="match status" value="1"/>
</dbReference>
<evidence type="ECO:0000256" key="10">
    <source>
        <dbReference type="ARBA" id="ARBA00053058"/>
    </source>
</evidence>
<keyword evidence="3" id="KW-0479">Metal-binding</keyword>
<sequence>MVKTRLKRQIEKVARTPDGAFREIRICPGKAKLCKGFSSLFRLESYIYSSCSHLAKLSLDQINGLSPVMSKEVELCDLGDLSLASPSTRASHHTRDVSLGSKDGSENATVASMYNLLQCTLQRAGLPETVDRTKQPRTGFTLSDVTVCIVGAPSSFLSVLLEGGNQCPGYILLCLSSTWFSKVPSNSHQSEYTLLVNKAITFDHGGKTYLDEFEPPRWVTYFTGSFGRYEEEWQAATELGRGLECPTGNTIELTRLLEDKLLTRLLLDQHGLGVPATLALTYKKLMPPLCTTAGESIVKIVELSKKEGQENLIQEEISQFLQCSLMAYTNQVVVKPAGWRWSRRIQKVFIHPKLDSSAIFQAVVSLLDELEEEESILVEAFCPTIQPMKTLPPESPIAFERCSFSRPKLAVRICTVVCRSREDRPLLSKVVCAVGREDKPVRHQVSVPQTLDTTLQQLGIVDKTQQKALYSQIKEKAEAAMSAIIEAEAKLSPEQRGGRRAQTDVLGVDFLLTLVDQNVTAIALELNAHLCLETCAVFETVNQPLAVAGARESAERLLVSVMLKRSQCFIMEGKQILVIGAGGVSKKFVWESARDYGIKIHLIESDPNHFASRIVESFIHYDVTDHKRDKEHAQRLVELIQDRGMRLDGCLSFWDDCTVLAALVCELLGLRSSSSSALRISKQKSFTHLHLLHQDNSRWPSAALYAVPCCHLKNAIDVEKASRYISFPGVMKLEYGAGAVGVKLVENAEQCQQHFEKISNDLREDTDYPGIGLGIGNAMLLMEYVSGTEHDVDVIIYDGRLMGAFVSDNGPTRVPYFTETAANMPTYLPPDKEAQLVMAAYQCCMGCGLVDGVFNVELKLTPTGPKLIEINPRMGGFYLRDWIQEIYGVDIMLASLMVACSIPPVVPLHYARPSLHLMGVMCVVSQHLKILKSTANLETLQALHAHGVIRLNTFDDEMISSEYEEPYCNVACAGTSREAARLQLISVCRILGIDTPEYPVEYFTSDFK</sequence>
<dbReference type="GO" id="GO:0047730">
    <property type="term" value="F:carnosine synthase activity"/>
    <property type="evidence" value="ECO:0007669"/>
    <property type="project" value="UniProtKB-EC"/>
</dbReference>
<dbReference type="GO" id="GO:0005524">
    <property type="term" value="F:ATP binding"/>
    <property type="evidence" value="ECO:0007669"/>
    <property type="project" value="UniProtKB-UniRule"/>
</dbReference>
<gene>
    <name evidence="17" type="primary">CARNS1</name>
</gene>
<dbReference type="InterPro" id="IPR011761">
    <property type="entry name" value="ATP-grasp"/>
</dbReference>
<dbReference type="Proteomes" id="UP000515159">
    <property type="component" value="Chromosome 14"/>
</dbReference>
<keyword evidence="5 14" id="KW-0067">ATP-binding</keyword>
<name>A0A6P8NXM1_GEOSA</name>
<organism evidence="16 17">
    <name type="scientific">Geotrypetes seraphini</name>
    <name type="common">Gaboon caecilian</name>
    <name type="synonym">Caecilia seraphini</name>
    <dbReference type="NCBI Taxonomy" id="260995"/>
    <lineage>
        <taxon>Eukaryota</taxon>
        <taxon>Metazoa</taxon>
        <taxon>Chordata</taxon>
        <taxon>Craniata</taxon>
        <taxon>Vertebrata</taxon>
        <taxon>Euteleostomi</taxon>
        <taxon>Amphibia</taxon>
        <taxon>Gymnophiona</taxon>
        <taxon>Geotrypetes</taxon>
    </lineage>
</organism>
<evidence type="ECO:0000256" key="13">
    <source>
        <dbReference type="ARBA" id="ARBA00083567"/>
    </source>
</evidence>
<dbReference type="InterPro" id="IPR031046">
    <property type="entry name" value="CARNS1"/>
</dbReference>
<evidence type="ECO:0000256" key="14">
    <source>
        <dbReference type="PROSITE-ProRule" id="PRU00409"/>
    </source>
</evidence>
<keyword evidence="7" id="KW-0464">Manganese</keyword>
<evidence type="ECO:0000313" key="17">
    <source>
        <dbReference type="RefSeq" id="XP_033775884.1"/>
    </source>
</evidence>
<dbReference type="PANTHER" id="PTHR48066">
    <property type="entry name" value="CARNOSINE SYNTHASE 1"/>
    <property type="match status" value="1"/>
</dbReference>
<dbReference type="AlphaFoldDB" id="A0A6P8NXM1"/>
<dbReference type="SUPFAM" id="SSF56059">
    <property type="entry name" value="Glutathione synthetase ATP-binding domain-like"/>
    <property type="match status" value="1"/>
</dbReference>
<dbReference type="PROSITE" id="PS50975">
    <property type="entry name" value="ATP_GRASP"/>
    <property type="match status" value="1"/>
</dbReference>
<dbReference type="FunCoup" id="A0A6P8NXM1">
    <property type="interactions" value="98"/>
</dbReference>
<dbReference type="InterPro" id="IPR041472">
    <property type="entry name" value="BL00235/CARNS1_N"/>
</dbReference>
<accession>A0A6P8NXM1</accession>
<proteinExistence type="predicted"/>
<reference evidence="17" key="1">
    <citation type="submission" date="2025-08" db="UniProtKB">
        <authorList>
            <consortium name="RefSeq"/>
        </authorList>
    </citation>
    <scope>IDENTIFICATION</scope>
</reference>
<dbReference type="PANTHER" id="PTHR48066:SF1">
    <property type="entry name" value="CARNOSINE SYNTHASE 1"/>
    <property type="match status" value="1"/>
</dbReference>
<dbReference type="GO" id="GO:0046872">
    <property type="term" value="F:metal ion binding"/>
    <property type="evidence" value="ECO:0007669"/>
    <property type="project" value="UniProtKB-KW"/>
</dbReference>
<dbReference type="GO" id="GO:0016887">
    <property type="term" value="F:ATP hydrolysis activity"/>
    <property type="evidence" value="ECO:0007669"/>
    <property type="project" value="InterPro"/>
</dbReference>
<feature type="domain" description="ATP-grasp" evidence="15">
    <location>
        <begin position="696"/>
        <end position="900"/>
    </location>
</feature>
<evidence type="ECO:0000256" key="8">
    <source>
        <dbReference type="ARBA" id="ARBA00050630"/>
    </source>
</evidence>
<keyword evidence="6" id="KW-0460">Magnesium</keyword>
<dbReference type="FunFam" id="3.40.50.20:FF:000018">
    <property type="entry name" value="Carnosine synthase 1"/>
    <property type="match status" value="1"/>
</dbReference>
<dbReference type="GeneID" id="117348214"/>
<comment type="catalytic activity">
    <reaction evidence="9">
        <text>4-aminobutanoate + L-histidine + ATP = L-homocarnosine + ADP + phosphate + H(+)</text>
        <dbReference type="Rhea" id="RHEA:59568"/>
        <dbReference type="ChEBI" id="CHEBI:15378"/>
        <dbReference type="ChEBI" id="CHEBI:30616"/>
        <dbReference type="ChEBI" id="CHEBI:43474"/>
        <dbReference type="ChEBI" id="CHEBI:57595"/>
        <dbReference type="ChEBI" id="CHEBI:59888"/>
        <dbReference type="ChEBI" id="CHEBI:143075"/>
        <dbReference type="ChEBI" id="CHEBI:456216"/>
    </reaction>
    <physiologicalReaction direction="left-to-right" evidence="9">
        <dbReference type="Rhea" id="RHEA:59569"/>
    </physiologicalReaction>
</comment>
<comment type="subunit">
    <text evidence="1">Homotetramer.</text>
</comment>
<dbReference type="GO" id="GO:0102102">
    <property type="term" value="F:homocarnosine synthase activity"/>
    <property type="evidence" value="ECO:0007669"/>
    <property type="project" value="UniProtKB-ARBA"/>
</dbReference>
<dbReference type="CTD" id="57571"/>
<protein>
    <recommendedName>
        <fullName evidence="12">Carnosine synthase 1</fullName>
        <ecNumber evidence="11">6.3.2.11</ecNumber>
    </recommendedName>
    <alternativeName>
        <fullName evidence="13">ATP-grasp domain-containing protein 1</fullName>
    </alternativeName>
</protein>
<evidence type="ECO:0000256" key="1">
    <source>
        <dbReference type="ARBA" id="ARBA00011881"/>
    </source>
</evidence>
<evidence type="ECO:0000256" key="6">
    <source>
        <dbReference type="ARBA" id="ARBA00022842"/>
    </source>
</evidence>
<evidence type="ECO:0000256" key="3">
    <source>
        <dbReference type="ARBA" id="ARBA00022723"/>
    </source>
</evidence>
<dbReference type="Pfam" id="PF13535">
    <property type="entry name" value="ATP-grasp_4"/>
    <property type="match status" value="1"/>
</dbReference>
<comment type="catalytic activity">
    <reaction evidence="8">
        <text>beta-alanine + L-histidine + ATP = carnosine + ADP + phosphate + H(+)</text>
        <dbReference type="Rhea" id="RHEA:19297"/>
        <dbReference type="ChEBI" id="CHEBI:15378"/>
        <dbReference type="ChEBI" id="CHEBI:30616"/>
        <dbReference type="ChEBI" id="CHEBI:43474"/>
        <dbReference type="ChEBI" id="CHEBI:57485"/>
        <dbReference type="ChEBI" id="CHEBI:57595"/>
        <dbReference type="ChEBI" id="CHEBI:57966"/>
        <dbReference type="ChEBI" id="CHEBI:456216"/>
        <dbReference type="EC" id="6.3.2.11"/>
    </reaction>
    <physiologicalReaction direction="left-to-right" evidence="8">
        <dbReference type="Rhea" id="RHEA:19298"/>
    </physiologicalReaction>
</comment>
<evidence type="ECO:0000256" key="4">
    <source>
        <dbReference type="ARBA" id="ARBA00022741"/>
    </source>
</evidence>
<keyword evidence="16" id="KW-1185">Reference proteome</keyword>
<dbReference type="InParanoid" id="A0A6P8NXM1"/>
<dbReference type="GO" id="GO:0035499">
    <property type="term" value="P:carnosine biosynthetic process"/>
    <property type="evidence" value="ECO:0007669"/>
    <property type="project" value="InterPro"/>
</dbReference>
<dbReference type="RefSeq" id="XP_033775884.1">
    <property type="nucleotide sequence ID" value="XM_033919993.1"/>
</dbReference>
<dbReference type="Gene3D" id="3.30.470.20">
    <property type="entry name" value="ATP-grasp fold, B domain"/>
    <property type="match status" value="1"/>
</dbReference>
<dbReference type="FunFam" id="3.30.470.20:FF:000040">
    <property type="entry name" value="Carnosine synthase 1"/>
    <property type="match status" value="1"/>
</dbReference>
<dbReference type="Pfam" id="PF18130">
    <property type="entry name" value="ATPgrasp_N"/>
    <property type="match status" value="1"/>
</dbReference>
<evidence type="ECO:0000256" key="5">
    <source>
        <dbReference type="ARBA" id="ARBA00022840"/>
    </source>
</evidence>
<evidence type="ECO:0000256" key="2">
    <source>
        <dbReference type="ARBA" id="ARBA00022598"/>
    </source>
</evidence>
<keyword evidence="2" id="KW-0436">Ligase</keyword>
<evidence type="ECO:0000256" key="7">
    <source>
        <dbReference type="ARBA" id="ARBA00023211"/>
    </source>
</evidence>
<dbReference type="EC" id="6.3.2.11" evidence="11"/>
<dbReference type="KEGG" id="gsh:117348214"/>
<evidence type="ECO:0000259" key="15">
    <source>
        <dbReference type="PROSITE" id="PS50975"/>
    </source>
</evidence>
<comment type="function">
    <text evidence="10">Catalyzes the synthesis of carnosine and homocarnosine. Carnosine is synthesized more efficiently than homocarnosine.</text>
</comment>